<proteinExistence type="predicted"/>
<comment type="caution">
    <text evidence="1">The sequence shown here is derived from an EMBL/GenBank/DDBJ whole genome shotgun (WGS) entry which is preliminary data.</text>
</comment>
<evidence type="ECO:0000313" key="1">
    <source>
        <dbReference type="EMBL" id="KGA95889.1"/>
    </source>
</evidence>
<name>A0A094WDR3_ALKAL</name>
<dbReference type="EMBL" id="JALP01000166">
    <property type="protein sequence ID" value="THG90213.1"/>
    <property type="molecule type" value="Genomic_DNA"/>
</dbReference>
<sequence length="69" mass="7911">MPMQLSDSVQADIYTVFYKHVKRLISSHHDSRNTSITITDLSLLTGKSEEFILECLEFGQGHLDLTVYH</sequence>
<keyword evidence="3" id="KW-1185">Reference proteome</keyword>
<organism evidence="1 3">
    <name type="scientific">Alkalihalobacillus alcalophilus ATCC 27647 = CGMCC 1.3604</name>
    <dbReference type="NCBI Taxonomy" id="1218173"/>
    <lineage>
        <taxon>Bacteria</taxon>
        <taxon>Bacillati</taxon>
        <taxon>Bacillota</taxon>
        <taxon>Bacilli</taxon>
        <taxon>Bacillales</taxon>
        <taxon>Bacillaceae</taxon>
        <taxon>Alkalihalobacillus</taxon>
    </lineage>
</organism>
<protein>
    <submittedName>
        <fullName evidence="1">Uncharacterized protein</fullName>
    </submittedName>
</protein>
<dbReference type="Proteomes" id="UP000002754">
    <property type="component" value="Unassembled WGS sequence"/>
</dbReference>
<reference evidence="1 3" key="1">
    <citation type="journal article" date="2014" name="Genome Announc.">
        <title>Draft Genome Sequence of Bacillus alcalophilus AV1934, a Classic Alkaliphile Isolated from Human Feces in 1934.</title>
        <authorList>
            <person name="Attie O."/>
            <person name="Jayaprakash A."/>
            <person name="Shah H."/>
            <person name="Paulsen I.T."/>
            <person name="Morino M."/>
            <person name="Takahashi Y."/>
            <person name="Narumi I."/>
            <person name="Sachidanandam R."/>
            <person name="Satoh K."/>
            <person name="Ito M."/>
            <person name="Krulwich T.A."/>
        </authorList>
    </citation>
    <scope>NUCLEOTIDE SEQUENCE [LARGE SCALE GENOMIC DNA]</scope>
    <source>
        <strain evidence="1 3">AV1934</strain>
    </source>
</reference>
<dbReference type="Proteomes" id="UP000297014">
    <property type="component" value="Unassembled WGS sequence"/>
</dbReference>
<evidence type="ECO:0000313" key="2">
    <source>
        <dbReference type="EMBL" id="THG90213.1"/>
    </source>
</evidence>
<reference evidence="2 4" key="2">
    <citation type="submission" date="2014-01" db="EMBL/GenBank/DDBJ databases">
        <title>Draft genome sequencing of Bacillus alcalophilus CGMCC 1.3604.</title>
        <authorList>
            <person name="Yang J."/>
            <person name="Diao L."/>
            <person name="Yang S."/>
        </authorList>
    </citation>
    <scope>NUCLEOTIDE SEQUENCE [LARGE SCALE GENOMIC DNA]</scope>
    <source>
        <strain evidence="2 4">CGMCC 1.3604</strain>
    </source>
</reference>
<gene>
    <name evidence="2" type="ORF">AJ85_12055</name>
    <name evidence="1" type="ORF">BALCAV_0219630</name>
</gene>
<evidence type="ECO:0000313" key="4">
    <source>
        <dbReference type="Proteomes" id="UP000297014"/>
    </source>
</evidence>
<dbReference type="EMBL" id="ALPT02000095">
    <property type="protein sequence ID" value="KGA95889.1"/>
    <property type="molecule type" value="Genomic_DNA"/>
</dbReference>
<dbReference type="RefSeq" id="WP_003324245.1">
    <property type="nucleotide sequence ID" value="NZ_ALPT02000095.1"/>
</dbReference>
<dbReference type="AlphaFoldDB" id="A0A094WDR3"/>
<evidence type="ECO:0000313" key="3">
    <source>
        <dbReference type="Proteomes" id="UP000002754"/>
    </source>
</evidence>
<accession>A0A094WDR3</accession>